<evidence type="ECO:0000256" key="5">
    <source>
        <dbReference type="ARBA" id="ARBA00022692"/>
    </source>
</evidence>
<comment type="caution">
    <text evidence="14">The sequence shown here is derived from an EMBL/GenBank/DDBJ whole genome shotgun (WGS) entry which is preliminary data.</text>
</comment>
<accession>A0A2N9VRC2</accession>
<evidence type="ECO:0000256" key="6">
    <source>
        <dbReference type="ARBA" id="ARBA00022967"/>
    </source>
</evidence>
<keyword evidence="6" id="KW-1278">Translocase</keyword>
<proteinExistence type="inferred from homology"/>
<dbReference type="PANTHER" id="PTHR11403">
    <property type="entry name" value="CYTOCHROME C OXIDASE SUBUNIT III"/>
    <property type="match status" value="1"/>
</dbReference>
<reference evidence="14 15" key="1">
    <citation type="journal article" date="2017" name="Int J Environ Stud">
        <title>Does the Miocene-Pliocene relict legume Oxytropis triphylla form nitrogen-fixing nodules with a combination of bacterial strains?</title>
        <authorList>
            <person name="Safronova V."/>
            <person name="Belimov A."/>
            <person name="Sazanova A."/>
            <person name="Kuznetsova I."/>
            <person name="Popova J."/>
            <person name="Andronov E."/>
            <person name="Verkhozina A."/>
            <person name="Tikhonovich I."/>
        </authorList>
    </citation>
    <scope>NUCLEOTIDE SEQUENCE [LARGE SCALE GENOMIC DNA]</scope>
    <source>
        <strain evidence="14 15">Tri-38</strain>
    </source>
</reference>
<evidence type="ECO:0000256" key="10">
    <source>
        <dbReference type="ARBA" id="ARBA00031625"/>
    </source>
</evidence>
<keyword evidence="5 11" id="KW-0812">Transmembrane</keyword>
<dbReference type="Proteomes" id="UP000232163">
    <property type="component" value="Unassembled WGS sequence"/>
</dbReference>
<comment type="similarity">
    <text evidence="2 11">Belongs to the cytochrome c oxidase subunit 3 family.</text>
</comment>
<evidence type="ECO:0000256" key="4">
    <source>
        <dbReference type="ARBA" id="ARBA00015944"/>
    </source>
</evidence>
<dbReference type="Gene3D" id="1.10.287.70">
    <property type="match status" value="1"/>
</dbReference>
<dbReference type="InterPro" id="IPR024791">
    <property type="entry name" value="Cyt_c/ubiquinol_Oxase_su3"/>
</dbReference>
<feature type="transmembrane region" description="Helical" evidence="12">
    <location>
        <begin position="21"/>
        <end position="37"/>
    </location>
</feature>
<evidence type="ECO:0000313" key="15">
    <source>
        <dbReference type="Proteomes" id="UP000232163"/>
    </source>
</evidence>
<name>A0A2N9VRC2_9HYPH</name>
<protein>
    <recommendedName>
        <fullName evidence="4">Cytochrome c oxidase subunit 3</fullName>
        <ecNumber evidence="3">7.1.1.9</ecNumber>
    </recommendedName>
    <alternativeName>
        <fullName evidence="9">Cytochrome aa3 subunit 3</fullName>
    </alternativeName>
    <alternativeName>
        <fullName evidence="10">Cytochrome c oxidase polypeptide III</fullName>
    </alternativeName>
</protein>
<dbReference type="SUPFAM" id="SSF81452">
    <property type="entry name" value="Cytochrome c oxidase subunit III-like"/>
    <property type="match status" value="1"/>
</dbReference>
<dbReference type="PROSITE" id="PS50253">
    <property type="entry name" value="COX3"/>
    <property type="match status" value="1"/>
</dbReference>
<organism evidence="14 15">
    <name type="scientific">Phyllobacterium zundukense</name>
    <dbReference type="NCBI Taxonomy" id="1867719"/>
    <lineage>
        <taxon>Bacteria</taxon>
        <taxon>Pseudomonadati</taxon>
        <taxon>Pseudomonadota</taxon>
        <taxon>Alphaproteobacteria</taxon>
        <taxon>Hyphomicrobiales</taxon>
        <taxon>Phyllobacteriaceae</taxon>
        <taxon>Phyllobacterium</taxon>
    </lineage>
</organism>
<dbReference type="RefSeq" id="WP_099999801.1">
    <property type="nucleotide sequence ID" value="NZ_CP017940.1"/>
</dbReference>
<comment type="subcellular location">
    <subcellularLocation>
        <location evidence="11">Cell membrane</location>
        <topology evidence="11">Multi-pass membrane protein</topology>
    </subcellularLocation>
    <subcellularLocation>
        <location evidence="1">Membrane</location>
        <topology evidence="1">Multi-pass membrane protein</topology>
    </subcellularLocation>
</comment>
<dbReference type="AlphaFoldDB" id="A0A2N9VRC2"/>
<dbReference type="GO" id="GO:0019646">
    <property type="term" value="P:aerobic electron transport chain"/>
    <property type="evidence" value="ECO:0007669"/>
    <property type="project" value="InterPro"/>
</dbReference>
<dbReference type="KEGG" id="pht:BLM14_13155"/>
<dbReference type="InterPro" id="IPR035973">
    <property type="entry name" value="Cyt_c_oxidase_su3-like_sf"/>
</dbReference>
<evidence type="ECO:0000256" key="1">
    <source>
        <dbReference type="ARBA" id="ARBA00004141"/>
    </source>
</evidence>
<feature type="transmembrane region" description="Helical" evidence="12">
    <location>
        <begin position="182"/>
        <end position="202"/>
    </location>
</feature>
<dbReference type="OrthoDB" id="9810850at2"/>
<dbReference type="InterPro" id="IPR013833">
    <property type="entry name" value="Cyt_c_oxidase_su3_a-hlx"/>
</dbReference>
<dbReference type="InterPro" id="IPR000298">
    <property type="entry name" value="Cyt_c_oxidase-like_su3"/>
</dbReference>
<dbReference type="FunFam" id="1.20.120.80:FF:000002">
    <property type="entry name" value="Cytochrome c oxidase subunit 3"/>
    <property type="match status" value="1"/>
</dbReference>
<keyword evidence="15" id="KW-1185">Reference proteome</keyword>
<feature type="transmembrane region" description="Helical" evidence="12">
    <location>
        <begin position="57"/>
        <end position="74"/>
    </location>
</feature>
<feature type="domain" description="Heme-copper oxidase subunit III family profile" evidence="13">
    <location>
        <begin position="7"/>
        <end position="284"/>
    </location>
</feature>
<dbReference type="PANTHER" id="PTHR11403:SF7">
    <property type="entry name" value="CYTOCHROME C OXIDASE SUBUNIT 3"/>
    <property type="match status" value="1"/>
</dbReference>
<evidence type="ECO:0000256" key="7">
    <source>
        <dbReference type="ARBA" id="ARBA00022989"/>
    </source>
</evidence>
<dbReference type="EC" id="7.1.1.9" evidence="3"/>
<dbReference type="Pfam" id="PF00510">
    <property type="entry name" value="COX3"/>
    <property type="match status" value="1"/>
</dbReference>
<evidence type="ECO:0000256" key="8">
    <source>
        <dbReference type="ARBA" id="ARBA00023136"/>
    </source>
</evidence>
<evidence type="ECO:0000256" key="9">
    <source>
        <dbReference type="ARBA" id="ARBA00031400"/>
    </source>
</evidence>
<evidence type="ECO:0000256" key="12">
    <source>
        <dbReference type="SAM" id="Phobius"/>
    </source>
</evidence>
<evidence type="ECO:0000256" key="11">
    <source>
        <dbReference type="RuleBase" id="RU003376"/>
    </source>
</evidence>
<dbReference type="GO" id="GO:0004129">
    <property type="term" value="F:cytochrome-c oxidase activity"/>
    <property type="evidence" value="ECO:0007669"/>
    <property type="project" value="UniProtKB-EC"/>
</dbReference>
<dbReference type="InterPro" id="IPR033945">
    <property type="entry name" value="Cyt_c_oxase_su3_dom"/>
</dbReference>
<evidence type="ECO:0000313" key="14">
    <source>
        <dbReference type="EMBL" id="PIO42040.1"/>
    </source>
</evidence>
<evidence type="ECO:0000259" key="13">
    <source>
        <dbReference type="PROSITE" id="PS50253"/>
    </source>
</evidence>
<feature type="transmembrane region" description="Helical" evidence="12">
    <location>
        <begin position="263"/>
        <end position="283"/>
    </location>
</feature>
<sequence length="292" mass="33106">MAEAHQKHHDYHIIDPSPWPFLGSVGAFVLAIGAIAFMRYNSGGELVLFRANLTNPWILYIGLAIILYTMYGWWSDTIKESKEGHHTRVVSLHLRYGMIMFIASEVMFFVAWFWAFFDASLFPGEAEQVARTAFTGGVWPPKGIEVLDPLHLPLYNTIILLLSGTTVTWAHHALIHNDRKGLITGLTLTVLLGILFSFVQGYEYVHAPFAFKDSIYGATFFMATGFHGFHVIIGTIFLAVCLLRSLRGDFTPQKHFGFEAAAWYWHFVDVVWLFLFFSIYVWASWGAAIAVE</sequence>
<feature type="transmembrane region" description="Helical" evidence="12">
    <location>
        <begin position="94"/>
        <end position="117"/>
    </location>
</feature>
<dbReference type="GO" id="GO:0005886">
    <property type="term" value="C:plasma membrane"/>
    <property type="evidence" value="ECO:0007669"/>
    <property type="project" value="UniProtKB-SubCell"/>
</dbReference>
<feature type="transmembrane region" description="Helical" evidence="12">
    <location>
        <begin position="152"/>
        <end position="170"/>
    </location>
</feature>
<dbReference type="EMBL" id="MZMT01000053">
    <property type="protein sequence ID" value="PIO42040.1"/>
    <property type="molecule type" value="Genomic_DNA"/>
</dbReference>
<gene>
    <name evidence="14" type="ORF">B5P45_23615</name>
</gene>
<evidence type="ECO:0000256" key="3">
    <source>
        <dbReference type="ARBA" id="ARBA00012949"/>
    </source>
</evidence>
<keyword evidence="7 12" id="KW-1133">Transmembrane helix</keyword>
<keyword evidence="8 12" id="KW-0472">Membrane</keyword>
<evidence type="ECO:0000256" key="2">
    <source>
        <dbReference type="ARBA" id="ARBA00010581"/>
    </source>
</evidence>
<dbReference type="Gene3D" id="1.20.120.80">
    <property type="entry name" value="Cytochrome c oxidase, subunit III, four-helix bundle"/>
    <property type="match status" value="1"/>
</dbReference>
<dbReference type="CDD" id="cd01665">
    <property type="entry name" value="Cyt_c_Oxidase_III"/>
    <property type="match status" value="1"/>
</dbReference>
<feature type="transmembrane region" description="Helical" evidence="12">
    <location>
        <begin position="214"/>
        <end position="243"/>
    </location>
</feature>